<dbReference type="Proteomes" id="UP000288058">
    <property type="component" value="Unassembled WGS sequence"/>
</dbReference>
<organism evidence="1 2">
    <name type="scientific">Idiomarina ramblicola</name>
    <dbReference type="NCBI Taxonomy" id="263724"/>
    <lineage>
        <taxon>Bacteria</taxon>
        <taxon>Pseudomonadati</taxon>
        <taxon>Pseudomonadota</taxon>
        <taxon>Gammaproteobacteria</taxon>
        <taxon>Alteromonadales</taxon>
        <taxon>Idiomarinaceae</taxon>
        <taxon>Idiomarina</taxon>
    </lineage>
</organism>
<gene>
    <name evidence="1" type="ORF">CWI78_03775</name>
</gene>
<dbReference type="AlphaFoldDB" id="A0A432Z178"/>
<evidence type="ECO:0000313" key="1">
    <source>
        <dbReference type="EMBL" id="RUO71644.1"/>
    </source>
</evidence>
<reference evidence="2" key="1">
    <citation type="journal article" date="2018" name="Front. Microbiol.">
        <title>Genome-Based Analysis Reveals the Taxonomy and Diversity of the Family Idiomarinaceae.</title>
        <authorList>
            <person name="Liu Y."/>
            <person name="Lai Q."/>
            <person name="Shao Z."/>
        </authorList>
    </citation>
    <scope>NUCLEOTIDE SEQUENCE [LARGE SCALE GENOMIC DNA]</scope>
    <source>
        <strain evidence="2">R22</strain>
    </source>
</reference>
<dbReference type="OrthoDB" id="9871657at2"/>
<dbReference type="EMBL" id="PIQC01000003">
    <property type="protein sequence ID" value="RUO71644.1"/>
    <property type="molecule type" value="Genomic_DNA"/>
</dbReference>
<protein>
    <submittedName>
        <fullName evidence="1">Uncharacterized protein</fullName>
    </submittedName>
</protein>
<keyword evidence="2" id="KW-1185">Reference proteome</keyword>
<sequence>MAAIFKTPASRKWVVLGIKAAITALALLPQLRERQQNTGCLRSESDFPNSMSASPLGLLLLDERGYVITSYQIRHHIRDDSAVDSEGIKRAASKAKAYGAVLTFDKGVYANGLSIEPDVVESVRVALEEVGVRLFNQSFSSRSAP</sequence>
<evidence type="ECO:0000313" key="2">
    <source>
        <dbReference type="Proteomes" id="UP000288058"/>
    </source>
</evidence>
<dbReference type="RefSeq" id="WP_126780420.1">
    <property type="nucleotide sequence ID" value="NZ_PIQC01000003.1"/>
</dbReference>
<proteinExistence type="predicted"/>
<comment type="caution">
    <text evidence="1">The sequence shown here is derived from an EMBL/GenBank/DDBJ whole genome shotgun (WGS) entry which is preliminary data.</text>
</comment>
<accession>A0A432Z178</accession>
<name>A0A432Z178_9GAMM</name>